<organism evidence="1">
    <name type="scientific">Candidatus Nitricoxidivorans perseverans</name>
    <dbReference type="NCBI Taxonomy" id="2975601"/>
    <lineage>
        <taxon>Bacteria</taxon>
        <taxon>Pseudomonadati</taxon>
        <taxon>Pseudomonadota</taxon>
        <taxon>Betaproteobacteria</taxon>
        <taxon>Nitrosomonadales</taxon>
        <taxon>Sterolibacteriaceae</taxon>
        <taxon>Candidatus Nitricoxidivorans</taxon>
    </lineage>
</organism>
<gene>
    <name evidence="1" type="ORF">OHM77_08140</name>
</gene>
<dbReference type="AlphaFoldDB" id="A0AA49FNF8"/>
<dbReference type="KEGG" id="npv:OHM77_08140"/>
<dbReference type="Proteomes" id="UP001234916">
    <property type="component" value="Chromosome"/>
</dbReference>
<dbReference type="PANTHER" id="PTHR39550:SF1">
    <property type="entry name" value="SLL0658 PROTEIN"/>
    <property type="match status" value="1"/>
</dbReference>
<protein>
    <submittedName>
        <fullName evidence="1">DUF3368 domain-containing protein</fullName>
    </submittedName>
</protein>
<name>A0AA49FNF8_9PROT</name>
<sequence>MLDRAVVNAGPLVALSLAGRLDLLPALFKEFWIPETVFREVAVAGLGRPGAAALSDAAWAERIRPAPEPDPLLVAELDPGEAAVISLARACVPCMAIIDEKRGRRIAHQVYGLPVKGTAGLLVEAKRRGLLNDLRSTLLDLKRAGYYLSDAVIEGACKAVESH</sequence>
<dbReference type="Pfam" id="PF11848">
    <property type="entry name" value="DUF3368"/>
    <property type="match status" value="1"/>
</dbReference>
<evidence type="ECO:0000313" key="1">
    <source>
        <dbReference type="EMBL" id="WIM07054.1"/>
    </source>
</evidence>
<dbReference type="InterPro" id="IPR021799">
    <property type="entry name" value="PIN-like_prokaryotic"/>
</dbReference>
<proteinExistence type="predicted"/>
<accession>A0AA49FNF8</accession>
<dbReference type="EMBL" id="CP107246">
    <property type="protein sequence ID" value="WIM07054.1"/>
    <property type="molecule type" value="Genomic_DNA"/>
</dbReference>
<reference evidence="1" key="1">
    <citation type="journal article" date="2023" name="Nat. Microbiol.">
        <title>Enrichment and characterization of a nitric oxide-reducing microbial community in a continuous bioreactor.</title>
        <authorList>
            <person name="Garrido-Amador P."/>
            <person name="Stortenbeker N."/>
            <person name="Wessels H.J.C.T."/>
            <person name="Speth D.R."/>
            <person name="Garcia-Heredia I."/>
            <person name="Kartal B."/>
        </authorList>
    </citation>
    <scope>NUCLEOTIDE SEQUENCE</scope>
    <source>
        <strain evidence="1">MAG1</strain>
    </source>
</reference>
<dbReference type="PANTHER" id="PTHR39550">
    <property type="entry name" value="SLL0658 PROTEIN"/>
    <property type="match status" value="1"/>
</dbReference>